<dbReference type="Gene3D" id="3.60.21.10">
    <property type="match status" value="1"/>
</dbReference>
<dbReference type="AlphaFoldDB" id="A0A0A5GFB2"/>
<evidence type="ECO:0000313" key="4">
    <source>
        <dbReference type="EMBL" id="KGX89898.1"/>
    </source>
</evidence>
<dbReference type="PANTHER" id="PTHR31302:SF31">
    <property type="entry name" value="PHOSPHODIESTERASE YAEI"/>
    <property type="match status" value="1"/>
</dbReference>
<feature type="domain" description="Calcineurin-like phosphoesterase" evidence="3">
    <location>
        <begin position="21"/>
        <end position="179"/>
    </location>
</feature>
<dbReference type="GO" id="GO:0008758">
    <property type="term" value="F:UDP-2,3-diacylglucosamine hydrolase activity"/>
    <property type="evidence" value="ECO:0007669"/>
    <property type="project" value="TreeGrafter"/>
</dbReference>
<dbReference type="InterPro" id="IPR029052">
    <property type="entry name" value="Metallo-depent_PP-like"/>
</dbReference>
<dbReference type="InterPro" id="IPR051158">
    <property type="entry name" value="Metallophosphoesterase_sf"/>
</dbReference>
<dbReference type="SUPFAM" id="SSF56300">
    <property type="entry name" value="Metallo-dependent phosphatases"/>
    <property type="match status" value="1"/>
</dbReference>
<dbReference type="Proteomes" id="UP000030403">
    <property type="component" value="Unassembled WGS sequence"/>
</dbReference>
<evidence type="ECO:0000256" key="2">
    <source>
        <dbReference type="ARBA" id="ARBA00022801"/>
    </source>
</evidence>
<reference evidence="4 5" key="1">
    <citation type="submission" date="2013-08" db="EMBL/GenBank/DDBJ databases">
        <authorList>
            <person name="Huang J."/>
            <person name="Wang G."/>
        </authorList>
    </citation>
    <scope>NUCLEOTIDE SEQUENCE [LARGE SCALE GENOMIC DNA]</scope>
    <source>
        <strain evidence="4 5">BH030004</strain>
    </source>
</reference>
<keyword evidence="2" id="KW-0378">Hydrolase</keyword>
<dbReference type="PANTHER" id="PTHR31302">
    <property type="entry name" value="TRANSMEMBRANE PROTEIN WITH METALLOPHOSPHOESTERASE DOMAIN-RELATED"/>
    <property type="match status" value="1"/>
</dbReference>
<sequence>MFPTRWLKVERIYWDTKTRKKILQISDIHIRHLRVSHEKIQSILEEETPDYVFLTGDFIDKHEREFDSLKSLLQMIQKTGIEMYGVLGNHDRYIDEDKVEELEKLLHECGVNLLKNDYVEKNDVFIVGIDDCCKGHCDINKSFDFHNPENKEILVLTHDPDAVLEIDQPFSFFVSGHLHGKQVNVPFFFKIKDMGKVAQQGMYQGKHQHDRGPIYISKGISQTALNIRFWVRSEVTVHHLAPRAENK</sequence>
<comment type="caution">
    <text evidence="4">The sequence shown here is derived from an EMBL/GenBank/DDBJ whole genome shotgun (WGS) entry which is preliminary data.</text>
</comment>
<evidence type="ECO:0000256" key="1">
    <source>
        <dbReference type="ARBA" id="ARBA00022723"/>
    </source>
</evidence>
<evidence type="ECO:0000313" key="5">
    <source>
        <dbReference type="Proteomes" id="UP000030403"/>
    </source>
</evidence>
<keyword evidence="5" id="KW-1185">Reference proteome</keyword>
<gene>
    <name evidence="4" type="ORF">N783_03345</name>
</gene>
<dbReference type="GO" id="GO:0046872">
    <property type="term" value="F:metal ion binding"/>
    <property type="evidence" value="ECO:0007669"/>
    <property type="project" value="UniProtKB-KW"/>
</dbReference>
<name>A0A0A5GFB2_9BACI</name>
<dbReference type="EMBL" id="AVPF01000011">
    <property type="protein sequence ID" value="KGX89898.1"/>
    <property type="molecule type" value="Genomic_DNA"/>
</dbReference>
<evidence type="ECO:0000259" key="3">
    <source>
        <dbReference type="Pfam" id="PF00149"/>
    </source>
</evidence>
<proteinExistence type="predicted"/>
<dbReference type="GO" id="GO:0009245">
    <property type="term" value="P:lipid A biosynthetic process"/>
    <property type="evidence" value="ECO:0007669"/>
    <property type="project" value="TreeGrafter"/>
</dbReference>
<accession>A0A0A5GFB2</accession>
<dbReference type="eggNOG" id="COG1408">
    <property type="taxonomic scope" value="Bacteria"/>
</dbReference>
<keyword evidence="1" id="KW-0479">Metal-binding</keyword>
<dbReference type="InterPro" id="IPR004843">
    <property type="entry name" value="Calcineurin-like_PHP"/>
</dbReference>
<dbReference type="Pfam" id="PF00149">
    <property type="entry name" value="Metallophos"/>
    <property type="match status" value="1"/>
</dbReference>
<organism evidence="4 5">
    <name type="scientific">Pontibacillus marinus BH030004 = DSM 16465</name>
    <dbReference type="NCBI Taxonomy" id="1385511"/>
    <lineage>
        <taxon>Bacteria</taxon>
        <taxon>Bacillati</taxon>
        <taxon>Bacillota</taxon>
        <taxon>Bacilli</taxon>
        <taxon>Bacillales</taxon>
        <taxon>Bacillaceae</taxon>
        <taxon>Pontibacillus</taxon>
    </lineage>
</organism>
<protein>
    <submittedName>
        <fullName evidence="4">Metallophosphoesterase</fullName>
    </submittedName>
</protein>
<dbReference type="GO" id="GO:0016020">
    <property type="term" value="C:membrane"/>
    <property type="evidence" value="ECO:0007669"/>
    <property type="project" value="GOC"/>
</dbReference>